<dbReference type="PANTHER" id="PTHR22976">
    <property type="entry name" value="BIOTIN SYNTHASE"/>
    <property type="match status" value="1"/>
</dbReference>
<organism evidence="16 17">
    <name type="scientific">Oligosphaera ethanolica</name>
    <dbReference type="NCBI Taxonomy" id="760260"/>
    <lineage>
        <taxon>Bacteria</taxon>
        <taxon>Pseudomonadati</taxon>
        <taxon>Lentisphaerota</taxon>
        <taxon>Oligosphaeria</taxon>
        <taxon>Oligosphaerales</taxon>
        <taxon>Oligosphaeraceae</taxon>
        <taxon>Oligosphaera</taxon>
    </lineage>
</organism>
<evidence type="ECO:0000256" key="6">
    <source>
        <dbReference type="ARBA" id="ARBA00022691"/>
    </source>
</evidence>
<keyword evidence="8 13" id="KW-0479">Metal-binding</keyword>
<comment type="similarity">
    <text evidence="2 13">Belongs to the radical SAM superfamily. Biotin synthase family.</text>
</comment>
<evidence type="ECO:0000256" key="2">
    <source>
        <dbReference type="ARBA" id="ARBA00010765"/>
    </source>
</evidence>
<dbReference type="Pfam" id="PF06968">
    <property type="entry name" value="BATS"/>
    <property type="match status" value="1"/>
</dbReference>
<evidence type="ECO:0000256" key="3">
    <source>
        <dbReference type="ARBA" id="ARBA00012236"/>
    </source>
</evidence>
<dbReference type="SFLD" id="SFLDG01060">
    <property type="entry name" value="BATS_domain_containing"/>
    <property type="match status" value="1"/>
</dbReference>
<dbReference type="GO" id="GO:0051539">
    <property type="term" value="F:4 iron, 4 sulfur cluster binding"/>
    <property type="evidence" value="ECO:0007669"/>
    <property type="project" value="UniProtKB-KW"/>
</dbReference>
<dbReference type="GO" id="GO:0051537">
    <property type="term" value="F:2 iron, 2 sulfur cluster binding"/>
    <property type="evidence" value="ECO:0007669"/>
    <property type="project" value="UniProtKB-KW"/>
</dbReference>
<dbReference type="EMBL" id="JAUSVL010000001">
    <property type="protein sequence ID" value="MDQ0290057.1"/>
    <property type="molecule type" value="Genomic_DNA"/>
</dbReference>
<dbReference type="InterPro" id="IPR006638">
    <property type="entry name" value="Elp3/MiaA/NifB-like_rSAM"/>
</dbReference>
<keyword evidence="5 13" id="KW-0808">Transferase</keyword>
<dbReference type="GO" id="GO:0004076">
    <property type="term" value="F:biotin synthase activity"/>
    <property type="evidence" value="ECO:0007669"/>
    <property type="project" value="UniProtKB-UniRule"/>
</dbReference>
<feature type="binding site" evidence="13 14">
    <location>
        <position position="146"/>
    </location>
    <ligand>
        <name>[2Fe-2S] cluster</name>
        <dbReference type="ChEBI" id="CHEBI:190135"/>
    </ligand>
</feature>
<keyword evidence="6 13" id="KW-0949">S-adenosyl-L-methionine</keyword>
<comment type="function">
    <text evidence="13">Catalyzes the conversion of dethiobiotin (DTB) to biotin by the insertion of a sulfur atom into dethiobiotin via a radical-based mechanism.</text>
</comment>
<dbReference type="SMART" id="SM00729">
    <property type="entry name" value="Elp3"/>
    <property type="match status" value="1"/>
</dbReference>
<evidence type="ECO:0000313" key="17">
    <source>
        <dbReference type="Proteomes" id="UP001238163"/>
    </source>
</evidence>
<comment type="subunit">
    <text evidence="13">Homodimer.</text>
</comment>
<dbReference type="Proteomes" id="UP001238163">
    <property type="component" value="Unassembled WGS sequence"/>
</dbReference>
<comment type="cofactor">
    <cofactor evidence="13">
        <name>[2Fe-2S] cluster</name>
        <dbReference type="ChEBI" id="CHEBI:190135"/>
    </cofactor>
    <text evidence="13">Binds 1 [2Fe-2S] cluster. The cluster is coordinated with 3 cysteines and 1 arginine.</text>
</comment>
<evidence type="ECO:0000256" key="9">
    <source>
        <dbReference type="ARBA" id="ARBA00022756"/>
    </source>
</evidence>
<evidence type="ECO:0000313" key="16">
    <source>
        <dbReference type="EMBL" id="MDQ0290057.1"/>
    </source>
</evidence>
<dbReference type="AlphaFoldDB" id="A0AAE3VGI3"/>
<feature type="binding site" evidence="13 14">
    <location>
        <position position="277"/>
    </location>
    <ligand>
        <name>[2Fe-2S] cluster</name>
        <dbReference type="ChEBI" id="CHEBI:190135"/>
    </ligand>
</feature>
<dbReference type="SUPFAM" id="SSF102114">
    <property type="entry name" value="Radical SAM enzymes"/>
    <property type="match status" value="1"/>
</dbReference>
<gene>
    <name evidence="13" type="primary">bioB</name>
    <name evidence="16" type="ORF">J3R75_002164</name>
</gene>
<dbReference type="InterPro" id="IPR058240">
    <property type="entry name" value="rSAM_sf"/>
</dbReference>
<dbReference type="PIRSF" id="PIRSF001619">
    <property type="entry name" value="Biotin_synth"/>
    <property type="match status" value="1"/>
</dbReference>
<evidence type="ECO:0000256" key="10">
    <source>
        <dbReference type="ARBA" id="ARBA00023004"/>
    </source>
</evidence>
<reference evidence="16" key="1">
    <citation type="submission" date="2023-07" db="EMBL/GenBank/DDBJ databases">
        <title>Genomic Encyclopedia of Type Strains, Phase IV (KMG-IV): sequencing the most valuable type-strain genomes for metagenomic binning, comparative biology and taxonomic classification.</title>
        <authorList>
            <person name="Goeker M."/>
        </authorList>
    </citation>
    <scope>NUCLEOTIDE SEQUENCE</scope>
    <source>
        <strain evidence="16">DSM 24202</strain>
    </source>
</reference>
<evidence type="ECO:0000256" key="1">
    <source>
        <dbReference type="ARBA" id="ARBA00004942"/>
    </source>
</evidence>
<accession>A0AAE3VGI3</accession>
<comment type="caution">
    <text evidence="13">Lacks conserved residue(s) required for the propagation of feature annotation.</text>
</comment>
<dbReference type="SMART" id="SM00876">
    <property type="entry name" value="BATS"/>
    <property type="match status" value="1"/>
</dbReference>
<evidence type="ECO:0000256" key="4">
    <source>
        <dbReference type="ARBA" id="ARBA00022485"/>
    </source>
</evidence>
<feature type="binding site" evidence="13 14">
    <location>
        <position position="74"/>
    </location>
    <ligand>
        <name>[4Fe-4S] cluster</name>
        <dbReference type="ChEBI" id="CHEBI:49883"/>
        <note>4Fe-4S-S-AdoMet</note>
    </ligand>
</feature>
<dbReference type="PROSITE" id="PS51918">
    <property type="entry name" value="RADICAL_SAM"/>
    <property type="match status" value="1"/>
</dbReference>
<evidence type="ECO:0000256" key="12">
    <source>
        <dbReference type="ARBA" id="ARBA00051157"/>
    </source>
</evidence>
<dbReference type="SFLD" id="SFLDS00029">
    <property type="entry name" value="Radical_SAM"/>
    <property type="match status" value="1"/>
</dbReference>
<comment type="catalytic activity">
    <reaction evidence="12 13">
        <text>(4R,5S)-dethiobiotin + (sulfur carrier)-SH + 2 reduced [2Fe-2S]-[ferredoxin] + 2 S-adenosyl-L-methionine = (sulfur carrier)-H + biotin + 2 5'-deoxyadenosine + 2 L-methionine + 2 oxidized [2Fe-2S]-[ferredoxin]</text>
        <dbReference type="Rhea" id="RHEA:22060"/>
        <dbReference type="Rhea" id="RHEA-COMP:10000"/>
        <dbReference type="Rhea" id="RHEA-COMP:10001"/>
        <dbReference type="Rhea" id="RHEA-COMP:14737"/>
        <dbReference type="Rhea" id="RHEA-COMP:14739"/>
        <dbReference type="ChEBI" id="CHEBI:17319"/>
        <dbReference type="ChEBI" id="CHEBI:29917"/>
        <dbReference type="ChEBI" id="CHEBI:33737"/>
        <dbReference type="ChEBI" id="CHEBI:33738"/>
        <dbReference type="ChEBI" id="CHEBI:57586"/>
        <dbReference type="ChEBI" id="CHEBI:57844"/>
        <dbReference type="ChEBI" id="CHEBI:59789"/>
        <dbReference type="ChEBI" id="CHEBI:64428"/>
        <dbReference type="ChEBI" id="CHEBI:149473"/>
        <dbReference type="EC" id="2.8.1.6"/>
    </reaction>
</comment>
<evidence type="ECO:0000256" key="7">
    <source>
        <dbReference type="ARBA" id="ARBA00022714"/>
    </source>
</evidence>
<comment type="cofactor">
    <cofactor evidence="13 14">
        <name>[4Fe-4S] cluster</name>
        <dbReference type="ChEBI" id="CHEBI:49883"/>
    </cofactor>
    <text evidence="13 14">Binds 1 [4Fe-4S] cluster. The cluster is coordinated with 3 cysteines and an exchangeable S-adenosyl-L-methionine.</text>
</comment>
<protein>
    <recommendedName>
        <fullName evidence="3 13">Biotin synthase</fullName>
        <ecNumber evidence="3 13">2.8.1.6</ecNumber>
    </recommendedName>
</protein>
<dbReference type="CDD" id="cd01335">
    <property type="entry name" value="Radical_SAM"/>
    <property type="match status" value="1"/>
</dbReference>
<dbReference type="GO" id="GO:0009102">
    <property type="term" value="P:biotin biosynthetic process"/>
    <property type="evidence" value="ECO:0007669"/>
    <property type="project" value="UniProtKB-UniRule"/>
</dbReference>
<evidence type="ECO:0000256" key="5">
    <source>
        <dbReference type="ARBA" id="ARBA00022679"/>
    </source>
</evidence>
<feature type="binding site" evidence="13 14">
    <location>
        <position position="71"/>
    </location>
    <ligand>
        <name>[4Fe-4S] cluster</name>
        <dbReference type="ChEBI" id="CHEBI:49883"/>
        <note>4Fe-4S-S-AdoMet</note>
    </ligand>
</feature>
<keyword evidence="7 13" id="KW-0001">2Fe-2S</keyword>
<dbReference type="InterPro" id="IPR007197">
    <property type="entry name" value="rSAM"/>
</dbReference>
<feature type="binding site" evidence="13 14">
    <location>
        <position position="207"/>
    </location>
    <ligand>
        <name>[2Fe-2S] cluster</name>
        <dbReference type="ChEBI" id="CHEBI:190135"/>
    </ligand>
</feature>
<comment type="caution">
    <text evidence="16">The sequence shown here is derived from an EMBL/GenBank/DDBJ whole genome shotgun (WGS) entry which is preliminary data.</text>
</comment>
<evidence type="ECO:0000256" key="11">
    <source>
        <dbReference type="ARBA" id="ARBA00023014"/>
    </source>
</evidence>
<dbReference type="GO" id="GO:0005506">
    <property type="term" value="F:iron ion binding"/>
    <property type="evidence" value="ECO:0007669"/>
    <property type="project" value="UniProtKB-UniRule"/>
</dbReference>
<keyword evidence="10 13" id="KW-0408">Iron</keyword>
<dbReference type="HAMAP" id="MF_01694">
    <property type="entry name" value="BioB"/>
    <property type="match status" value="1"/>
</dbReference>
<dbReference type="InterPro" id="IPR002684">
    <property type="entry name" value="Biotin_synth/BioAB"/>
</dbReference>
<keyword evidence="17" id="KW-1185">Reference proteome</keyword>
<sequence length="327" mass="35921">MKLHPLIVDAYKVLAGEEMTREETLALAVEIAGEDIMDLLALANKVRKKYAGPIEACSILNVKSGRCSQNCRFCAQSGHYDTGVDTYELLSPEQVVAAARKVYDAGIRRFGYVTSGCGYTVADDEFRQILATLDRLHDEFPDMQICVSIGILSEETARLLAEHHVYRYNMNLQTSPARYRELIADTHAIDDKIATIRALQKAGVTNCTGGIFGLGESWADRVDMAFAIKDLDVEGIPLNVLLPIKGTPLADRPILAPVEVAKAFALFRLVNPTKTIKFAAGRETTMKDFQGLLMLAGANGMITGGYLTTRGRSVDDDAAFIRHLNEF</sequence>
<dbReference type="InterPro" id="IPR010722">
    <property type="entry name" value="BATS_dom"/>
</dbReference>
<dbReference type="Pfam" id="PF04055">
    <property type="entry name" value="Radical_SAM"/>
    <property type="match status" value="1"/>
</dbReference>
<dbReference type="Gene3D" id="3.20.20.70">
    <property type="entry name" value="Aldolase class I"/>
    <property type="match status" value="1"/>
</dbReference>
<dbReference type="RefSeq" id="WP_307261481.1">
    <property type="nucleotide sequence ID" value="NZ_JAUSVL010000001.1"/>
</dbReference>
<keyword evidence="9 13" id="KW-0093">Biotin biosynthesis</keyword>
<keyword evidence="4 13" id="KW-0004">4Fe-4S</keyword>
<feature type="domain" description="Radical SAM core" evidence="15">
    <location>
        <begin position="50"/>
        <end position="279"/>
    </location>
</feature>
<comment type="cofactor">
    <cofactor evidence="14">
        <name>[2Fe-2S] cluster</name>
        <dbReference type="ChEBI" id="CHEBI:190135"/>
    </cofactor>
    <text evidence="14">Binds 1 [2Fe-2S] cluster. The cluster is coordinated with 3 cysteines and 1 arginine.</text>
</comment>
<dbReference type="SFLD" id="SFLDG01278">
    <property type="entry name" value="biotin_synthase_like"/>
    <property type="match status" value="1"/>
</dbReference>
<dbReference type="NCBIfam" id="TIGR00433">
    <property type="entry name" value="bioB"/>
    <property type="match status" value="1"/>
</dbReference>
<evidence type="ECO:0000256" key="8">
    <source>
        <dbReference type="ARBA" id="ARBA00022723"/>
    </source>
</evidence>
<proteinExistence type="inferred from homology"/>
<dbReference type="EC" id="2.8.1.6" evidence="3 13"/>
<dbReference type="PANTHER" id="PTHR22976:SF2">
    <property type="entry name" value="BIOTIN SYNTHASE, MITOCHONDRIAL"/>
    <property type="match status" value="1"/>
</dbReference>
<name>A0AAE3VGI3_9BACT</name>
<evidence type="ECO:0000256" key="13">
    <source>
        <dbReference type="HAMAP-Rule" id="MF_01694"/>
    </source>
</evidence>
<comment type="pathway">
    <text evidence="1 13">Cofactor biosynthesis; biotin biosynthesis; biotin from 7,8-diaminononanoate: step 2/2.</text>
</comment>
<evidence type="ECO:0000259" key="15">
    <source>
        <dbReference type="PROSITE" id="PS51918"/>
    </source>
</evidence>
<dbReference type="InterPro" id="IPR013785">
    <property type="entry name" value="Aldolase_TIM"/>
</dbReference>
<keyword evidence="11 13" id="KW-0411">Iron-sulfur</keyword>
<feature type="binding site" evidence="13 14">
    <location>
        <position position="67"/>
    </location>
    <ligand>
        <name>[4Fe-4S] cluster</name>
        <dbReference type="ChEBI" id="CHEBI:49883"/>
        <note>4Fe-4S-S-AdoMet</note>
    </ligand>
</feature>
<dbReference type="InterPro" id="IPR024177">
    <property type="entry name" value="Biotin_synthase"/>
</dbReference>
<evidence type="ECO:0000256" key="14">
    <source>
        <dbReference type="PIRSR" id="PIRSR001619-1"/>
    </source>
</evidence>